<organism evidence="1 2">
    <name type="scientific">Limimaricola hongkongensis DSM 17492</name>
    <dbReference type="NCBI Taxonomy" id="1122180"/>
    <lineage>
        <taxon>Bacteria</taxon>
        <taxon>Pseudomonadati</taxon>
        <taxon>Pseudomonadota</taxon>
        <taxon>Alphaproteobacteria</taxon>
        <taxon>Rhodobacterales</taxon>
        <taxon>Paracoccaceae</taxon>
        <taxon>Limimaricola</taxon>
    </lineage>
</organism>
<dbReference type="AlphaFoldDB" id="A0A017HBR2"/>
<accession>A0A017HBR2</accession>
<dbReference type="HOGENOM" id="CLU_037957_2_0_5"/>
<dbReference type="EMBL" id="APGJ01000006">
    <property type="protein sequence ID" value="EYD71821.1"/>
    <property type="molecule type" value="Genomic_DNA"/>
</dbReference>
<sequence>MRPICQILIDGVPASGLFMERLVSCTVTDNEGISADMVEIELDDNPPAALPRRGAVLSISMGYPGHIAFMGEFLAEEIEARALPYSLRITGKSADMGGKEKGQKERHWDDVTLGALIKEIAADHGLASSVDPALASFSYPWIGQIGESDIAFLERLADRHGAIFAIKKQTVIFAQRGAAVSPAGAALTSAVLTPSMIAPGSCSFTLSERSKYEQVIAVYMDRASGERREVTVEADPEGEGAFTIDQPYASEVEARSAATARARELQRRALNFGAQIIGDPAIRGGAPVTFAGVRPGLDGTDFIVETATHAFSKAGGYTTTLTGKIKV</sequence>
<dbReference type="OrthoDB" id="4070623at2"/>
<keyword evidence="2" id="KW-1185">Reference proteome</keyword>
<comment type="caution">
    <text evidence="1">The sequence shown here is derived from an EMBL/GenBank/DDBJ whole genome shotgun (WGS) entry which is preliminary data.</text>
</comment>
<gene>
    <name evidence="1" type="ORF">Lokhon_01891</name>
</gene>
<reference evidence="1 2" key="1">
    <citation type="submission" date="2013-03" db="EMBL/GenBank/DDBJ databases">
        <authorList>
            <person name="Fiebig A."/>
            <person name="Goeker M."/>
            <person name="Klenk H.-P.P."/>
        </authorList>
    </citation>
    <scope>NUCLEOTIDE SEQUENCE [LARGE SCALE GENOMIC DNA]</scope>
    <source>
        <strain evidence="1 2">DSM 17492</strain>
    </source>
</reference>
<protein>
    <submittedName>
        <fullName evidence="1">Uncharacterized protein</fullName>
    </submittedName>
</protein>
<evidence type="ECO:0000313" key="1">
    <source>
        <dbReference type="EMBL" id="EYD71821.1"/>
    </source>
</evidence>
<dbReference type="STRING" id="1122180.Lokhon_01891"/>
<dbReference type="RefSeq" id="WP_017928624.1">
    <property type="nucleotide sequence ID" value="NZ_KB822998.1"/>
</dbReference>
<proteinExistence type="predicted"/>
<name>A0A017HBR2_9RHOB</name>
<dbReference type="PATRIC" id="fig|1122180.6.peg.1876"/>
<dbReference type="SUPFAM" id="SSF69279">
    <property type="entry name" value="Phage tail proteins"/>
    <property type="match status" value="1"/>
</dbReference>
<dbReference type="Pfam" id="PF05954">
    <property type="entry name" value="Phage_GPD"/>
    <property type="match status" value="1"/>
</dbReference>
<dbReference type="eggNOG" id="COG3500">
    <property type="taxonomic scope" value="Bacteria"/>
</dbReference>
<dbReference type="Proteomes" id="UP000025047">
    <property type="component" value="Unassembled WGS sequence"/>
</dbReference>
<evidence type="ECO:0000313" key="2">
    <source>
        <dbReference type="Proteomes" id="UP000025047"/>
    </source>
</evidence>